<protein>
    <submittedName>
        <fullName evidence="1">Uncharacterized protein</fullName>
    </submittedName>
</protein>
<name>A0ABP8DWY4_9MICO</name>
<dbReference type="RefSeq" id="WP_344793068.1">
    <property type="nucleotide sequence ID" value="NZ_BAABAU010000001.1"/>
</dbReference>
<comment type="caution">
    <text evidence="1">The sequence shown here is derived from an EMBL/GenBank/DDBJ whole genome shotgun (WGS) entry which is preliminary data.</text>
</comment>
<keyword evidence="2" id="KW-1185">Reference proteome</keyword>
<proteinExistence type="predicted"/>
<accession>A0ABP8DWY4</accession>
<reference evidence="2" key="1">
    <citation type="journal article" date="2019" name="Int. J. Syst. Evol. Microbiol.">
        <title>The Global Catalogue of Microorganisms (GCM) 10K type strain sequencing project: providing services to taxonomists for standard genome sequencing and annotation.</title>
        <authorList>
            <consortium name="The Broad Institute Genomics Platform"/>
            <consortium name="The Broad Institute Genome Sequencing Center for Infectious Disease"/>
            <person name="Wu L."/>
            <person name="Ma J."/>
        </authorList>
    </citation>
    <scope>NUCLEOTIDE SEQUENCE [LARGE SCALE GENOMIC DNA]</scope>
    <source>
        <strain evidence="2">JCM 17442</strain>
    </source>
</reference>
<dbReference type="EMBL" id="BAABAU010000001">
    <property type="protein sequence ID" value="GAA4264470.1"/>
    <property type="molecule type" value="Genomic_DNA"/>
</dbReference>
<dbReference type="Proteomes" id="UP001501594">
    <property type="component" value="Unassembled WGS sequence"/>
</dbReference>
<organism evidence="1 2">
    <name type="scientific">Frondihabitans peucedani</name>
    <dbReference type="NCBI Taxonomy" id="598626"/>
    <lineage>
        <taxon>Bacteria</taxon>
        <taxon>Bacillati</taxon>
        <taxon>Actinomycetota</taxon>
        <taxon>Actinomycetes</taxon>
        <taxon>Micrococcales</taxon>
        <taxon>Microbacteriaceae</taxon>
        <taxon>Frondihabitans</taxon>
    </lineage>
</organism>
<gene>
    <name evidence="1" type="ORF">GCM10022256_00820</name>
</gene>
<evidence type="ECO:0000313" key="1">
    <source>
        <dbReference type="EMBL" id="GAA4264470.1"/>
    </source>
</evidence>
<evidence type="ECO:0000313" key="2">
    <source>
        <dbReference type="Proteomes" id="UP001501594"/>
    </source>
</evidence>
<sequence length="133" mass="13960">MPREFVILSPEMPGDAAFRAAAEAAGEPVSMTLDAGGLMARFHTRALDPLVTVLHPRRITPDVLGPELARLLPGRPVLHGLRPDAVAGLWWSDVVVPWGPAEVAGVAVAERLAALLGGVLVDRASDFRSADAG</sequence>